<reference evidence="2 3" key="1">
    <citation type="submission" date="2021-06" db="EMBL/GenBank/DDBJ databases">
        <authorList>
            <person name="Kallberg Y."/>
            <person name="Tangrot J."/>
            <person name="Rosling A."/>
        </authorList>
    </citation>
    <scope>NUCLEOTIDE SEQUENCE [LARGE SCALE GENOMIC DNA]</scope>
    <source>
        <strain evidence="2 3">120-4 pot B 10/14</strain>
    </source>
</reference>
<evidence type="ECO:0000313" key="2">
    <source>
        <dbReference type="EMBL" id="CAG8534291.1"/>
    </source>
</evidence>
<dbReference type="PANTHER" id="PTHR23274:SF51">
    <property type="entry name" value="OS03G0423850 PROTEIN"/>
    <property type="match status" value="1"/>
</dbReference>
<dbReference type="Proteomes" id="UP000789901">
    <property type="component" value="Unassembled WGS sequence"/>
</dbReference>
<feature type="compositionally biased region" description="Basic residues" evidence="1">
    <location>
        <begin position="241"/>
        <end position="250"/>
    </location>
</feature>
<keyword evidence="3" id="KW-1185">Reference proteome</keyword>
<sequence>MINDHPVATPDYLVQLTHPGIPNHSIRLKVRSICSIMRNISINKGLVKNAHIIITNLGQRLIKVSTFKNNGLTNTTETHLIPRINFYFQPDYCLWTVHRKQFPLRLAYSTTFNSYQELTLDYKIAEEINTTNPSIQKKQNIINSDNINTYTILPTNEDNEAKSNKKKKRPQDQIDSELINIKNEYENTEEETENELIQTKNKEKKRKNYKNTDLDKPEQTANINNNLKEEITADEKETKTGKKKSRKRKS</sequence>
<feature type="region of interest" description="Disordered" evidence="1">
    <location>
        <begin position="154"/>
        <end position="250"/>
    </location>
</feature>
<organism evidence="2 3">
    <name type="scientific">Gigaspora margarita</name>
    <dbReference type="NCBI Taxonomy" id="4874"/>
    <lineage>
        <taxon>Eukaryota</taxon>
        <taxon>Fungi</taxon>
        <taxon>Fungi incertae sedis</taxon>
        <taxon>Mucoromycota</taxon>
        <taxon>Glomeromycotina</taxon>
        <taxon>Glomeromycetes</taxon>
        <taxon>Diversisporales</taxon>
        <taxon>Gigasporaceae</taxon>
        <taxon>Gigaspora</taxon>
    </lineage>
</organism>
<evidence type="ECO:0000313" key="3">
    <source>
        <dbReference type="Proteomes" id="UP000789901"/>
    </source>
</evidence>
<accession>A0ABN7U8B2</accession>
<feature type="compositionally biased region" description="Basic and acidic residues" evidence="1">
    <location>
        <begin position="227"/>
        <end position="240"/>
    </location>
</feature>
<comment type="caution">
    <text evidence="2">The sequence shown here is derived from an EMBL/GenBank/DDBJ whole genome shotgun (WGS) entry which is preliminary data.</text>
</comment>
<evidence type="ECO:0000256" key="1">
    <source>
        <dbReference type="SAM" id="MobiDB-lite"/>
    </source>
</evidence>
<proteinExistence type="predicted"/>
<gene>
    <name evidence="2" type="ORF">GMARGA_LOCUS3773</name>
</gene>
<dbReference type="EMBL" id="CAJVQB010001404">
    <property type="protein sequence ID" value="CAG8534291.1"/>
    <property type="molecule type" value="Genomic_DNA"/>
</dbReference>
<dbReference type="PANTHER" id="PTHR23274">
    <property type="entry name" value="DNA HELICASE-RELATED"/>
    <property type="match status" value="1"/>
</dbReference>
<protein>
    <submittedName>
        <fullName evidence="2">32780_t:CDS:1</fullName>
    </submittedName>
</protein>
<name>A0ABN7U8B2_GIGMA</name>